<name>A0ABZ0TMI1_9SPHI</name>
<dbReference type="EMBL" id="CP139558">
    <property type="protein sequence ID" value="WPU94376.1"/>
    <property type="molecule type" value="Genomic_DNA"/>
</dbReference>
<evidence type="ECO:0000313" key="1">
    <source>
        <dbReference type="EMBL" id="WPU94376.1"/>
    </source>
</evidence>
<accession>A0ABZ0TMI1</accession>
<protein>
    <recommendedName>
        <fullName evidence="3">MG2 domain-containing protein</fullName>
    </recommendedName>
</protein>
<dbReference type="Proteomes" id="UP001324380">
    <property type="component" value="Chromosome"/>
</dbReference>
<dbReference type="SUPFAM" id="SSF49464">
    <property type="entry name" value="Carboxypeptidase regulatory domain-like"/>
    <property type="match status" value="1"/>
</dbReference>
<evidence type="ECO:0000313" key="2">
    <source>
        <dbReference type="Proteomes" id="UP001324380"/>
    </source>
</evidence>
<dbReference type="RefSeq" id="WP_321563498.1">
    <property type="nucleotide sequence ID" value="NZ_CP139558.1"/>
</dbReference>
<organism evidence="1 2">
    <name type="scientific">Mucilaginibacter sabulilitoris</name>
    <dbReference type="NCBI Taxonomy" id="1173583"/>
    <lineage>
        <taxon>Bacteria</taxon>
        <taxon>Pseudomonadati</taxon>
        <taxon>Bacteroidota</taxon>
        <taxon>Sphingobacteriia</taxon>
        <taxon>Sphingobacteriales</taxon>
        <taxon>Sphingobacteriaceae</taxon>
        <taxon>Mucilaginibacter</taxon>
    </lineage>
</organism>
<evidence type="ECO:0008006" key="3">
    <source>
        <dbReference type="Google" id="ProtNLM"/>
    </source>
</evidence>
<gene>
    <name evidence="1" type="ORF">SNE25_02415</name>
</gene>
<proteinExistence type="predicted"/>
<dbReference type="Gene3D" id="2.60.40.1930">
    <property type="match status" value="1"/>
</dbReference>
<reference evidence="1 2" key="1">
    <citation type="submission" date="2023-11" db="EMBL/GenBank/DDBJ databases">
        <title>Analysis of the Genomes of Mucilaginibacter gossypii cycad 4 and M. sabulilitoris SNA2: microbes with the potential for plant growth promotion.</title>
        <authorList>
            <person name="Hirsch A.M."/>
            <person name="Humm E."/>
            <person name="Rubbi M."/>
            <person name="Del Vecchio G."/>
            <person name="Ha S.M."/>
            <person name="Pellegrini M."/>
            <person name="Gunsalus R.P."/>
        </authorList>
    </citation>
    <scope>NUCLEOTIDE SEQUENCE [LARGE SCALE GENOMIC DNA]</scope>
    <source>
        <strain evidence="1 2">SNA2</strain>
    </source>
</reference>
<dbReference type="InterPro" id="IPR008969">
    <property type="entry name" value="CarboxyPept-like_regulatory"/>
</dbReference>
<keyword evidence="2" id="KW-1185">Reference proteome</keyword>
<sequence length="934" mass="104411">MKILWFTFLLLFLFLQNKAVYGQTDPRVAVRDIVNAVTKRSDSLASEKIYLQTDKPVYTTGDTLRFKAYLFNAVYLAGSDKSGMAYIEIADEQNKVVKREMVSMYMGLGWGDIALGEKEFPQGGYILRAYTSWMRNFDTQYIFKKQFYISSPGETDLLIRSAFTTKQVEGKQHIGIGLQIHKTDHLPLVLGSFQLKITTGNKVWYRDKVQTSVDGSIDVNFDVPEKADTSKLAVTLQSLKKDESGPILSIPVILNRPEYTDLQFMPEGGYMVAGINTHIAFKAIAEDGRGTSVSGLIYNNKQQQIAAFQSAHLGIGSFDIIPQPGETYTAKIKLPDGLYSKPYDLPPVKSSGQVLNVINKLTQDSLEINIAATADLEAANPVYYLVGQSRGIACYGAVIRLRHGASKIRISKTSFPTGIARLSLLNINKQALNERIVYINRNDNLRIALSSDKRYYTKRDSVAVSIEVTDKNGQPVLGSFSVAITDDSQVKNDSLKNNTLKSALLLTSDLKGTVEDPGYYFQSGLTAAQWQHLDNLLLAQGWVNYDWPTVFRPITPALNPAEQAFAVKGKVSNMFNKPVEKAGVMLLSKKPSFIRDTLTNKAGVFNFNDIYPSDTAIYIIQARNKRGKSFNVGIDVDEFKPPVFTASTERMIPWYVNIDSSGIKTLDNYLSYKKEHEKLLGHNMLKEVKIVDKKIIKDSKNLNSDGGSDFSLTTEDLEKAGKAKLGDLLTQKVKGFHLGSGKNPYAYYINGQFMHLIIDGVDITFSFTYDGSGPTAFMHYVKSFLDYYTAEDIKGIEVMRSARYVSSYTTRFLDPLAVPFDHAFVEVTTYSGSGPFLKKTPGVYMYKPLAFSPQKQFYSPRYTVKTQADTSFTDLRSTIYWSPNIITDKNGKAMFSFYTTDKPGTYTLLMDGSDMNGNIESIRQKIIVNNVSHP</sequence>